<comment type="caution">
    <text evidence="2">The sequence shown here is derived from an EMBL/GenBank/DDBJ whole genome shotgun (WGS) entry which is preliminary data.</text>
</comment>
<sequence length="82" mass="8566">FAQQPRPPGQSDQRRARHQPDRRSSHRRIEFRPAPGFVRGAVAGPGDLACLSVSGFGTVGGLDQSASGRFAAGPGLEGLARG</sequence>
<evidence type="ECO:0000313" key="3">
    <source>
        <dbReference type="Proteomes" id="UP000076858"/>
    </source>
</evidence>
<name>A0A164HPI3_9CRUS</name>
<proteinExistence type="predicted"/>
<reference evidence="2 3" key="1">
    <citation type="submission" date="2016-03" db="EMBL/GenBank/DDBJ databases">
        <title>EvidentialGene: Evidence-directed Construction of Genes on Genomes.</title>
        <authorList>
            <person name="Gilbert D.G."/>
            <person name="Choi J.-H."/>
            <person name="Mockaitis K."/>
            <person name="Colbourne J."/>
            <person name="Pfrender M."/>
        </authorList>
    </citation>
    <scope>NUCLEOTIDE SEQUENCE [LARGE SCALE GENOMIC DNA]</scope>
    <source>
        <strain evidence="2 3">Xinb3</strain>
        <tissue evidence="2">Complete organism</tissue>
    </source>
</reference>
<accession>A0A164HPI3</accession>
<feature type="compositionally biased region" description="Basic and acidic residues" evidence="1">
    <location>
        <begin position="12"/>
        <end position="30"/>
    </location>
</feature>
<dbReference type="AlphaFoldDB" id="A0A164HPI3"/>
<feature type="region of interest" description="Disordered" evidence="1">
    <location>
        <begin position="1"/>
        <end position="30"/>
    </location>
</feature>
<evidence type="ECO:0000313" key="2">
    <source>
        <dbReference type="EMBL" id="KZS00442.1"/>
    </source>
</evidence>
<protein>
    <submittedName>
        <fullName evidence="2">Uncharacterized protein</fullName>
    </submittedName>
</protein>
<dbReference type="Proteomes" id="UP000076858">
    <property type="component" value="Unassembled WGS sequence"/>
</dbReference>
<organism evidence="2 3">
    <name type="scientific">Daphnia magna</name>
    <dbReference type="NCBI Taxonomy" id="35525"/>
    <lineage>
        <taxon>Eukaryota</taxon>
        <taxon>Metazoa</taxon>
        <taxon>Ecdysozoa</taxon>
        <taxon>Arthropoda</taxon>
        <taxon>Crustacea</taxon>
        <taxon>Branchiopoda</taxon>
        <taxon>Diplostraca</taxon>
        <taxon>Cladocera</taxon>
        <taxon>Anomopoda</taxon>
        <taxon>Daphniidae</taxon>
        <taxon>Daphnia</taxon>
    </lineage>
</organism>
<gene>
    <name evidence="2" type="ORF">APZ42_003239</name>
</gene>
<dbReference type="EMBL" id="LRGB01009949">
    <property type="protein sequence ID" value="KZS00442.1"/>
    <property type="molecule type" value="Genomic_DNA"/>
</dbReference>
<evidence type="ECO:0000256" key="1">
    <source>
        <dbReference type="SAM" id="MobiDB-lite"/>
    </source>
</evidence>
<keyword evidence="3" id="KW-1185">Reference proteome</keyword>
<feature type="non-terminal residue" evidence="2">
    <location>
        <position position="1"/>
    </location>
</feature>
<feature type="non-terminal residue" evidence="2">
    <location>
        <position position="82"/>
    </location>
</feature>